<organism evidence="1 2">
    <name type="scientific">Trifolium medium</name>
    <dbReference type="NCBI Taxonomy" id="97028"/>
    <lineage>
        <taxon>Eukaryota</taxon>
        <taxon>Viridiplantae</taxon>
        <taxon>Streptophyta</taxon>
        <taxon>Embryophyta</taxon>
        <taxon>Tracheophyta</taxon>
        <taxon>Spermatophyta</taxon>
        <taxon>Magnoliopsida</taxon>
        <taxon>eudicotyledons</taxon>
        <taxon>Gunneridae</taxon>
        <taxon>Pentapetalae</taxon>
        <taxon>rosids</taxon>
        <taxon>fabids</taxon>
        <taxon>Fabales</taxon>
        <taxon>Fabaceae</taxon>
        <taxon>Papilionoideae</taxon>
        <taxon>50 kb inversion clade</taxon>
        <taxon>NPAAA clade</taxon>
        <taxon>Hologalegina</taxon>
        <taxon>IRL clade</taxon>
        <taxon>Trifolieae</taxon>
        <taxon>Trifolium</taxon>
    </lineage>
</organism>
<feature type="non-terminal residue" evidence="1">
    <location>
        <position position="1"/>
    </location>
</feature>
<dbReference type="Proteomes" id="UP000265520">
    <property type="component" value="Unassembled WGS sequence"/>
</dbReference>
<proteinExistence type="predicted"/>
<evidence type="ECO:0000313" key="2">
    <source>
        <dbReference type="Proteomes" id="UP000265520"/>
    </source>
</evidence>
<sequence length="55" mass="5791">GAEAILQSANRVLSQRHGDGSLAMLTVDFSNAFNMSGGEIVSWGWPGIELSGRLS</sequence>
<reference evidence="1 2" key="1">
    <citation type="journal article" date="2018" name="Front. Plant Sci.">
        <title>Red Clover (Trifolium pratense) and Zigzag Clover (T. medium) - A Picture of Genomic Similarities and Differences.</title>
        <authorList>
            <person name="Dluhosova J."/>
            <person name="Istvanek J."/>
            <person name="Nedelnik J."/>
            <person name="Repkova J."/>
        </authorList>
    </citation>
    <scope>NUCLEOTIDE SEQUENCE [LARGE SCALE GENOMIC DNA]</scope>
    <source>
        <strain evidence="2">cv. 10/8</strain>
        <tissue evidence="1">Leaf</tissue>
    </source>
</reference>
<comment type="caution">
    <text evidence="1">The sequence shown here is derived from an EMBL/GenBank/DDBJ whole genome shotgun (WGS) entry which is preliminary data.</text>
</comment>
<dbReference type="EMBL" id="LXQA010173290">
    <property type="protein sequence ID" value="MCI29541.1"/>
    <property type="molecule type" value="Genomic_DNA"/>
</dbReference>
<accession>A0A392QYW4</accession>
<evidence type="ECO:0000313" key="1">
    <source>
        <dbReference type="EMBL" id="MCI29541.1"/>
    </source>
</evidence>
<name>A0A392QYW4_9FABA</name>
<protein>
    <submittedName>
        <fullName evidence="1">Uncharacterized protein</fullName>
    </submittedName>
</protein>
<dbReference type="AlphaFoldDB" id="A0A392QYW4"/>
<keyword evidence="2" id="KW-1185">Reference proteome</keyword>